<dbReference type="SMART" id="SM00355">
    <property type="entry name" value="ZnF_C2H2"/>
    <property type="match status" value="2"/>
</dbReference>
<dbReference type="SUPFAM" id="SSF57667">
    <property type="entry name" value="beta-beta-alpha zinc fingers"/>
    <property type="match status" value="1"/>
</dbReference>
<evidence type="ECO:0000259" key="8">
    <source>
        <dbReference type="PROSITE" id="PS50157"/>
    </source>
</evidence>
<keyword evidence="4 7" id="KW-0863">Zinc-finger</keyword>
<proteinExistence type="predicted"/>
<dbReference type="InterPro" id="IPR036236">
    <property type="entry name" value="Znf_C2H2_sf"/>
</dbReference>
<evidence type="ECO:0000256" key="4">
    <source>
        <dbReference type="ARBA" id="ARBA00022771"/>
    </source>
</evidence>
<evidence type="ECO:0000256" key="7">
    <source>
        <dbReference type="PROSITE-ProRule" id="PRU00042"/>
    </source>
</evidence>
<evidence type="ECO:0000313" key="10">
    <source>
        <dbReference type="Proteomes" id="UP000054359"/>
    </source>
</evidence>
<dbReference type="PROSITE" id="PS00028">
    <property type="entry name" value="ZINC_FINGER_C2H2_1"/>
    <property type="match status" value="2"/>
</dbReference>
<protein>
    <submittedName>
        <fullName evidence="9">PR domain zinc finger protein 1</fullName>
    </submittedName>
</protein>
<sequence length="63" mass="7218">MLVHTGERPFRCTVCNKAFTQSHVLKTHLLIHAGIKPYACQICNKNFRTSGTLNKHVQHFGHF</sequence>
<evidence type="ECO:0000256" key="1">
    <source>
        <dbReference type="ARBA" id="ARBA00004123"/>
    </source>
</evidence>
<dbReference type="GO" id="GO:0008270">
    <property type="term" value="F:zinc ion binding"/>
    <property type="evidence" value="ECO:0007669"/>
    <property type="project" value="UniProtKB-KW"/>
</dbReference>
<dbReference type="FunFam" id="3.30.160.60:FF:000264">
    <property type="entry name" value="Zinc finger protein 236"/>
    <property type="match status" value="1"/>
</dbReference>
<dbReference type="GO" id="GO:0005634">
    <property type="term" value="C:nucleus"/>
    <property type="evidence" value="ECO:0007669"/>
    <property type="project" value="UniProtKB-SubCell"/>
</dbReference>
<evidence type="ECO:0000256" key="5">
    <source>
        <dbReference type="ARBA" id="ARBA00022833"/>
    </source>
</evidence>
<dbReference type="FunFam" id="3.30.160.60:FF:000557">
    <property type="entry name" value="zinc finger and SCAN domain-containing protein 29"/>
    <property type="match status" value="1"/>
</dbReference>
<dbReference type="PANTHER" id="PTHR24394:SF29">
    <property type="entry name" value="MYONEURIN"/>
    <property type="match status" value="1"/>
</dbReference>
<dbReference type="AlphaFoldDB" id="A0A087UML2"/>
<accession>A0A087UML2</accession>
<dbReference type="EMBL" id="KK120584">
    <property type="protein sequence ID" value="KFM78601.1"/>
    <property type="molecule type" value="Genomic_DNA"/>
</dbReference>
<dbReference type="InterPro" id="IPR013087">
    <property type="entry name" value="Znf_C2H2_type"/>
</dbReference>
<dbReference type="Gene3D" id="3.30.160.60">
    <property type="entry name" value="Classic Zinc Finger"/>
    <property type="match status" value="2"/>
</dbReference>
<dbReference type="Pfam" id="PF00096">
    <property type="entry name" value="zf-C2H2"/>
    <property type="match status" value="2"/>
</dbReference>
<feature type="domain" description="C2H2-type" evidence="8">
    <location>
        <begin position="10"/>
        <end position="37"/>
    </location>
</feature>
<comment type="subcellular location">
    <subcellularLocation>
        <location evidence="1">Nucleus</location>
    </subcellularLocation>
</comment>
<name>A0A087UML2_STEMI</name>
<gene>
    <name evidence="9" type="ORF">X975_23344</name>
</gene>
<dbReference type="PROSITE" id="PS50157">
    <property type="entry name" value="ZINC_FINGER_C2H2_2"/>
    <property type="match status" value="2"/>
</dbReference>
<dbReference type="Proteomes" id="UP000054359">
    <property type="component" value="Unassembled WGS sequence"/>
</dbReference>
<keyword evidence="5" id="KW-0862">Zinc</keyword>
<feature type="domain" description="C2H2-type" evidence="8">
    <location>
        <begin position="38"/>
        <end position="63"/>
    </location>
</feature>
<reference evidence="9 10" key="1">
    <citation type="submission" date="2013-11" db="EMBL/GenBank/DDBJ databases">
        <title>Genome sequencing of Stegodyphus mimosarum.</title>
        <authorList>
            <person name="Bechsgaard J."/>
        </authorList>
    </citation>
    <scope>NUCLEOTIDE SEQUENCE [LARGE SCALE GENOMIC DNA]</scope>
</reference>
<keyword evidence="6" id="KW-0539">Nucleus</keyword>
<dbReference type="STRING" id="407821.A0A087UML2"/>
<evidence type="ECO:0000256" key="3">
    <source>
        <dbReference type="ARBA" id="ARBA00022737"/>
    </source>
</evidence>
<keyword evidence="2" id="KW-0479">Metal-binding</keyword>
<evidence type="ECO:0000313" key="9">
    <source>
        <dbReference type="EMBL" id="KFM78601.1"/>
    </source>
</evidence>
<feature type="non-terminal residue" evidence="9">
    <location>
        <position position="63"/>
    </location>
</feature>
<evidence type="ECO:0000256" key="2">
    <source>
        <dbReference type="ARBA" id="ARBA00022723"/>
    </source>
</evidence>
<keyword evidence="3" id="KW-0677">Repeat</keyword>
<dbReference type="PANTHER" id="PTHR24394">
    <property type="entry name" value="ZINC FINGER PROTEIN"/>
    <property type="match status" value="1"/>
</dbReference>
<keyword evidence="10" id="KW-1185">Reference proteome</keyword>
<dbReference type="GO" id="GO:0000981">
    <property type="term" value="F:DNA-binding transcription factor activity, RNA polymerase II-specific"/>
    <property type="evidence" value="ECO:0007669"/>
    <property type="project" value="TreeGrafter"/>
</dbReference>
<evidence type="ECO:0000256" key="6">
    <source>
        <dbReference type="ARBA" id="ARBA00023242"/>
    </source>
</evidence>
<dbReference type="OrthoDB" id="6478496at2759"/>
<organism evidence="9 10">
    <name type="scientific">Stegodyphus mimosarum</name>
    <name type="common">African social velvet spider</name>
    <dbReference type="NCBI Taxonomy" id="407821"/>
    <lineage>
        <taxon>Eukaryota</taxon>
        <taxon>Metazoa</taxon>
        <taxon>Ecdysozoa</taxon>
        <taxon>Arthropoda</taxon>
        <taxon>Chelicerata</taxon>
        <taxon>Arachnida</taxon>
        <taxon>Araneae</taxon>
        <taxon>Araneomorphae</taxon>
        <taxon>Entelegynae</taxon>
        <taxon>Eresoidea</taxon>
        <taxon>Eresidae</taxon>
        <taxon>Stegodyphus</taxon>
    </lineage>
</organism>